<sequence length="442" mass="48693">MKLMKKMMACMLILTMAANFTACQSKVKEGEKQGTKAEKVKLNMLFNDTDENVQKEMEYVMKHLPEVLPDVEVELDMSPGDAQTYETKVRTMIAAGGEELDVWWERGGSWAAPILKSDSALALDDYLNGSGYWDKVIPSAKLPAADGHIYAVPFEDIAYEIMLYNKGIFEKYNLQVPKTASELKKVVEVLAGTEYVPIAVGAKDGWCAAMMVEGFAYSVDPQITKKIVEGTAKFTDEPYRKAAGFMKELLDMGAFSDNVALTGIDEALPMFESGKAAMMANGSWAVASGADKMGDDFGYFYYPVLDDSKLDSYGKNVAGGVKQNSGMMAYAGTKHPKEAAALCQAVSELRCRYVYEEKGNPFTVYNPDKMGWKKAVEFAEPVAQLAADMQKFGFVYGLVQDVMPTAAGTSEVMQDTSMFMTNTPEYTVDNYLADMDKAVLEQ</sequence>
<dbReference type="Gene3D" id="3.40.190.10">
    <property type="entry name" value="Periplasmic binding protein-like II"/>
    <property type="match status" value="2"/>
</dbReference>
<evidence type="ECO:0000313" key="4">
    <source>
        <dbReference type="EMBL" id="SHJ63105.1"/>
    </source>
</evidence>
<feature type="chain" id="PRO_5039057002" evidence="3">
    <location>
        <begin position="23"/>
        <end position="442"/>
    </location>
</feature>
<dbReference type="SUPFAM" id="SSF53850">
    <property type="entry name" value="Periplasmic binding protein-like II"/>
    <property type="match status" value="1"/>
</dbReference>
<dbReference type="EMBL" id="FRAC01000006">
    <property type="protein sequence ID" value="SHJ63105.1"/>
    <property type="molecule type" value="Genomic_DNA"/>
</dbReference>
<name>A0A1M6KVV7_9FIRM</name>
<comment type="similarity">
    <text evidence="1">Belongs to the bacterial solute-binding protein 1 family.</text>
</comment>
<accession>A0A1M6KVV7</accession>
<proteinExistence type="inferred from homology"/>
<dbReference type="AlphaFoldDB" id="A0A1M6KVV7"/>
<keyword evidence="3" id="KW-0732">Signal</keyword>
<dbReference type="OrthoDB" id="355435at2"/>
<dbReference type="Pfam" id="PF01547">
    <property type="entry name" value="SBP_bac_1"/>
    <property type="match status" value="1"/>
</dbReference>
<organism evidence="4 5">
    <name type="scientific">Anaerocolumna jejuensis DSM 15929</name>
    <dbReference type="NCBI Taxonomy" id="1121322"/>
    <lineage>
        <taxon>Bacteria</taxon>
        <taxon>Bacillati</taxon>
        <taxon>Bacillota</taxon>
        <taxon>Clostridia</taxon>
        <taxon>Lachnospirales</taxon>
        <taxon>Lachnospiraceae</taxon>
        <taxon>Anaerocolumna</taxon>
    </lineage>
</organism>
<evidence type="ECO:0000256" key="2">
    <source>
        <dbReference type="ARBA" id="ARBA00022448"/>
    </source>
</evidence>
<reference evidence="4 5" key="1">
    <citation type="submission" date="2016-11" db="EMBL/GenBank/DDBJ databases">
        <authorList>
            <person name="Jaros S."/>
            <person name="Januszkiewicz K."/>
            <person name="Wedrychowicz H."/>
        </authorList>
    </citation>
    <scope>NUCLEOTIDE SEQUENCE [LARGE SCALE GENOMIC DNA]</scope>
    <source>
        <strain evidence="4 5">DSM 15929</strain>
    </source>
</reference>
<keyword evidence="2" id="KW-0813">Transport</keyword>
<dbReference type="PANTHER" id="PTHR43649:SF29">
    <property type="entry name" value="OSMOPROTECTIVE COMPOUNDS-BINDING PROTEIN GGTB"/>
    <property type="match status" value="1"/>
</dbReference>
<evidence type="ECO:0000256" key="3">
    <source>
        <dbReference type="SAM" id="SignalP"/>
    </source>
</evidence>
<gene>
    <name evidence="4" type="ORF">SAMN02745136_00599</name>
</gene>
<protein>
    <submittedName>
        <fullName evidence="4">ABC-type glycerol-3-phosphate transport system, substrate-binding protein</fullName>
    </submittedName>
</protein>
<dbReference type="PANTHER" id="PTHR43649">
    <property type="entry name" value="ARABINOSE-BINDING PROTEIN-RELATED"/>
    <property type="match status" value="1"/>
</dbReference>
<dbReference type="RefSeq" id="WP_073272736.1">
    <property type="nucleotide sequence ID" value="NZ_FRAC01000006.1"/>
</dbReference>
<dbReference type="STRING" id="1121322.SAMN02745136_00599"/>
<dbReference type="InterPro" id="IPR006059">
    <property type="entry name" value="SBP"/>
</dbReference>
<evidence type="ECO:0000313" key="5">
    <source>
        <dbReference type="Proteomes" id="UP000184386"/>
    </source>
</evidence>
<dbReference type="InterPro" id="IPR050490">
    <property type="entry name" value="Bact_solute-bd_prot1"/>
</dbReference>
<keyword evidence="5" id="KW-1185">Reference proteome</keyword>
<dbReference type="Proteomes" id="UP000184386">
    <property type="component" value="Unassembled WGS sequence"/>
</dbReference>
<evidence type="ECO:0000256" key="1">
    <source>
        <dbReference type="ARBA" id="ARBA00008520"/>
    </source>
</evidence>
<feature type="signal peptide" evidence="3">
    <location>
        <begin position="1"/>
        <end position="22"/>
    </location>
</feature>